<dbReference type="RefSeq" id="WP_107011695.1">
    <property type="nucleotide sequence ID" value="NZ_CP028136.1"/>
</dbReference>
<dbReference type="AlphaFoldDB" id="A0A2R3Z3R4"/>
<evidence type="ECO:0000313" key="2">
    <source>
        <dbReference type="EMBL" id="AVR44917.1"/>
    </source>
</evidence>
<sequence>MNKDLLISQTIDFVKETLKNAEGGHDWFHIERVLNNARHIAKGENADMLVVELGALLHDIADSKFHNGDESVGPEMAREFLKSREVPDAIINHVIKIIENISFKGGNVERDFTSVELDIVQDADRLDAIGAIGIARTFNYGGFKGRALYDPEIEPNLNMSKEEYKASTAPTINHFYEKLLLLKDRMNTATGRRIAADRHAFMKRFLDQFYSEWNGEA</sequence>
<dbReference type="InterPro" id="IPR003607">
    <property type="entry name" value="HD/PDEase_dom"/>
</dbReference>
<dbReference type="OrthoDB" id="9797344at2"/>
<protein>
    <submittedName>
        <fullName evidence="2">Phosphohydrolase</fullName>
    </submittedName>
</protein>
<dbReference type="Gene3D" id="1.10.472.50">
    <property type="entry name" value="HD-domain/PDEase-like"/>
    <property type="match status" value="1"/>
</dbReference>
<proteinExistence type="predicted"/>
<dbReference type="PROSITE" id="PS51831">
    <property type="entry name" value="HD"/>
    <property type="match status" value="1"/>
</dbReference>
<evidence type="ECO:0000313" key="3">
    <source>
        <dbReference type="Proteomes" id="UP000241507"/>
    </source>
</evidence>
<gene>
    <name evidence="2" type="ORF">C7S20_06340</name>
</gene>
<dbReference type="EMBL" id="CP028136">
    <property type="protein sequence ID" value="AVR44917.1"/>
    <property type="molecule type" value="Genomic_DNA"/>
</dbReference>
<dbReference type="Proteomes" id="UP000241507">
    <property type="component" value="Chromosome"/>
</dbReference>
<dbReference type="KEGG" id="grs:C7S20_06340"/>
<dbReference type="PANTHER" id="PTHR33594:SF1">
    <property type="entry name" value="HD_PDEASE DOMAIN-CONTAINING PROTEIN"/>
    <property type="match status" value="1"/>
</dbReference>
<dbReference type="PANTHER" id="PTHR33594">
    <property type="entry name" value="SUPERFAMILY HYDROLASE, PUTATIVE (AFU_ORTHOLOGUE AFUA_1G03035)-RELATED"/>
    <property type="match status" value="1"/>
</dbReference>
<name>A0A2R3Z3R4_9FLAO</name>
<dbReference type="Pfam" id="PF01966">
    <property type="entry name" value="HD"/>
    <property type="match status" value="1"/>
</dbReference>
<organism evidence="2 3">
    <name type="scientific">Christiangramia fulva</name>
    <dbReference type="NCBI Taxonomy" id="2126553"/>
    <lineage>
        <taxon>Bacteria</taxon>
        <taxon>Pseudomonadati</taxon>
        <taxon>Bacteroidota</taxon>
        <taxon>Flavobacteriia</taxon>
        <taxon>Flavobacteriales</taxon>
        <taxon>Flavobacteriaceae</taxon>
        <taxon>Christiangramia</taxon>
    </lineage>
</organism>
<dbReference type="Gene3D" id="1.20.58.1910">
    <property type="match status" value="1"/>
</dbReference>
<keyword evidence="2" id="KW-0378">Hydrolase</keyword>
<reference evidence="3" key="1">
    <citation type="submission" date="2018-03" db="EMBL/GenBank/DDBJ databases">
        <title>Gramella fulva sp. nov., isolated from a dry surface of tidal flat.</title>
        <authorList>
            <person name="Hwang S.H."/>
            <person name="Hwang W.M."/>
            <person name="Kang K."/>
            <person name="Ahn T.-Y."/>
        </authorList>
    </citation>
    <scope>NUCLEOTIDE SEQUENCE [LARGE SCALE GENOMIC DNA]</scope>
    <source>
        <strain evidence="3">SH35</strain>
    </source>
</reference>
<accession>A0A2R3Z3R4</accession>
<dbReference type="InterPro" id="IPR006674">
    <property type="entry name" value="HD_domain"/>
</dbReference>
<dbReference type="SUPFAM" id="SSF109604">
    <property type="entry name" value="HD-domain/PDEase-like"/>
    <property type="match status" value="1"/>
</dbReference>
<dbReference type="GO" id="GO:0016787">
    <property type="term" value="F:hydrolase activity"/>
    <property type="evidence" value="ECO:0007669"/>
    <property type="project" value="UniProtKB-KW"/>
</dbReference>
<feature type="domain" description="HD" evidence="1">
    <location>
        <begin position="26"/>
        <end position="129"/>
    </location>
</feature>
<keyword evidence="3" id="KW-1185">Reference proteome</keyword>
<dbReference type="CDD" id="cd00077">
    <property type="entry name" value="HDc"/>
    <property type="match status" value="1"/>
</dbReference>
<evidence type="ECO:0000259" key="1">
    <source>
        <dbReference type="PROSITE" id="PS51831"/>
    </source>
</evidence>
<dbReference type="SMART" id="SM00471">
    <property type="entry name" value="HDc"/>
    <property type="match status" value="1"/>
</dbReference>